<sequence>MMWNKIKTLKGVPFIQIKTLLVRQTVFTDPEEITNQIGQFFYSNSSNSSLNPDFLKFKKTQELITLPSPTTTTSQGSILNDPITMSELNSSLEGKKSNSCGPDNIPFLFLQNISIKSKILLLELYNNVWSSGIIPSLWKNASITPIPKKEQDKPSGYRPISVLCNLSKTLEKIIFNRLNWYVQRFNLLSPNQHEFRESHSTSDCHVKIETEMLESYANKQTMILISLDLQKAYDTVWRYRVLNILRKWHINGQML</sequence>
<accession>A0A2S2QKY1</accession>
<dbReference type="PROSITE" id="PS50878">
    <property type="entry name" value="RT_POL"/>
    <property type="match status" value="1"/>
</dbReference>
<keyword evidence="2" id="KW-0695">RNA-directed DNA polymerase</keyword>
<reference evidence="2" key="1">
    <citation type="submission" date="2018-04" db="EMBL/GenBank/DDBJ databases">
        <title>Transcriptome assembly of Sipha flava.</title>
        <authorList>
            <person name="Scully E.D."/>
            <person name="Geib S.M."/>
            <person name="Palmer N.A."/>
            <person name="Koch K."/>
            <person name="Bradshaw J."/>
            <person name="Heng-Moss T."/>
            <person name="Sarath G."/>
        </authorList>
    </citation>
    <scope>NUCLEOTIDE SEQUENCE</scope>
</reference>
<dbReference type="EMBL" id="GGMS01008997">
    <property type="protein sequence ID" value="MBY78200.1"/>
    <property type="molecule type" value="Transcribed_RNA"/>
</dbReference>
<dbReference type="InterPro" id="IPR043502">
    <property type="entry name" value="DNA/RNA_pol_sf"/>
</dbReference>
<protein>
    <submittedName>
        <fullName evidence="2">Putative RNA-directed DNA polymerase</fullName>
    </submittedName>
</protein>
<evidence type="ECO:0000313" key="2">
    <source>
        <dbReference type="EMBL" id="MBY78200.1"/>
    </source>
</evidence>
<name>A0A2S2QKY1_9HEMI</name>
<keyword evidence="2" id="KW-0548">Nucleotidyltransferase</keyword>
<dbReference type="SUPFAM" id="SSF56672">
    <property type="entry name" value="DNA/RNA polymerases"/>
    <property type="match status" value="1"/>
</dbReference>
<dbReference type="Pfam" id="PF00078">
    <property type="entry name" value="RVT_1"/>
    <property type="match status" value="1"/>
</dbReference>
<dbReference type="AlphaFoldDB" id="A0A2S2QKY1"/>
<organism evidence="2">
    <name type="scientific">Sipha flava</name>
    <name type="common">yellow sugarcane aphid</name>
    <dbReference type="NCBI Taxonomy" id="143950"/>
    <lineage>
        <taxon>Eukaryota</taxon>
        <taxon>Metazoa</taxon>
        <taxon>Ecdysozoa</taxon>
        <taxon>Arthropoda</taxon>
        <taxon>Hexapoda</taxon>
        <taxon>Insecta</taxon>
        <taxon>Pterygota</taxon>
        <taxon>Neoptera</taxon>
        <taxon>Paraneoptera</taxon>
        <taxon>Hemiptera</taxon>
        <taxon>Sternorrhyncha</taxon>
        <taxon>Aphidomorpha</taxon>
        <taxon>Aphidoidea</taxon>
        <taxon>Aphididae</taxon>
        <taxon>Sipha</taxon>
    </lineage>
</organism>
<dbReference type="PANTHER" id="PTHR19446">
    <property type="entry name" value="REVERSE TRANSCRIPTASES"/>
    <property type="match status" value="1"/>
</dbReference>
<evidence type="ECO:0000259" key="1">
    <source>
        <dbReference type="PROSITE" id="PS50878"/>
    </source>
</evidence>
<gene>
    <name evidence="2" type="primary">RTase_56</name>
    <name evidence="2" type="ORF">g.153677</name>
</gene>
<dbReference type="InterPro" id="IPR000477">
    <property type="entry name" value="RT_dom"/>
</dbReference>
<dbReference type="GO" id="GO:0003964">
    <property type="term" value="F:RNA-directed DNA polymerase activity"/>
    <property type="evidence" value="ECO:0007669"/>
    <property type="project" value="UniProtKB-KW"/>
</dbReference>
<keyword evidence="2" id="KW-0808">Transferase</keyword>
<dbReference type="OrthoDB" id="6614157at2759"/>
<feature type="domain" description="Reverse transcriptase" evidence="1">
    <location>
        <begin position="127"/>
        <end position="255"/>
    </location>
</feature>
<proteinExistence type="predicted"/>